<evidence type="ECO:0000313" key="4">
    <source>
        <dbReference type="Proteomes" id="UP000294555"/>
    </source>
</evidence>
<name>A0A4R1NA95_9GAMM</name>
<evidence type="ECO:0000256" key="1">
    <source>
        <dbReference type="SAM" id="MobiDB-lite"/>
    </source>
</evidence>
<evidence type="ECO:0000313" key="3">
    <source>
        <dbReference type="EMBL" id="TCL04223.1"/>
    </source>
</evidence>
<feature type="transmembrane region" description="Helical" evidence="2">
    <location>
        <begin position="6"/>
        <end position="25"/>
    </location>
</feature>
<feature type="region of interest" description="Disordered" evidence="1">
    <location>
        <begin position="119"/>
        <end position="139"/>
    </location>
</feature>
<keyword evidence="2" id="KW-0812">Transmembrane</keyword>
<evidence type="ECO:0000256" key="2">
    <source>
        <dbReference type="SAM" id="Phobius"/>
    </source>
</evidence>
<protein>
    <submittedName>
        <fullName evidence="3">Uncharacterized protein</fullName>
    </submittedName>
</protein>
<dbReference type="AlphaFoldDB" id="A0A4R1NA95"/>
<dbReference type="EMBL" id="SJOI01000001">
    <property type="protein sequence ID" value="TCL04223.1"/>
    <property type="molecule type" value="Genomic_DNA"/>
</dbReference>
<dbReference type="Proteomes" id="UP000294555">
    <property type="component" value="Unassembled WGS sequence"/>
</dbReference>
<organism evidence="3 4">
    <name type="scientific">Sodalis ligni</name>
    <dbReference type="NCBI Taxonomy" id="2697027"/>
    <lineage>
        <taxon>Bacteria</taxon>
        <taxon>Pseudomonadati</taxon>
        <taxon>Pseudomonadota</taxon>
        <taxon>Gammaproteobacteria</taxon>
        <taxon>Enterobacterales</taxon>
        <taxon>Bruguierivoracaceae</taxon>
        <taxon>Sodalis</taxon>
    </lineage>
</organism>
<keyword evidence="2" id="KW-0472">Membrane</keyword>
<reference evidence="3 4" key="1">
    <citation type="submission" date="2019-02" db="EMBL/GenBank/DDBJ databases">
        <title>Investigation of anaerobic lignin degradation for improved lignocellulosic biofuels.</title>
        <authorList>
            <person name="Deangelis K."/>
        </authorList>
    </citation>
    <scope>NUCLEOTIDE SEQUENCE [LARGE SCALE GENOMIC DNA]</scope>
    <source>
        <strain evidence="3 4">159R</strain>
    </source>
</reference>
<keyword evidence="4" id="KW-1185">Reference proteome</keyword>
<proteinExistence type="predicted"/>
<dbReference type="RefSeq" id="WP_165934160.1">
    <property type="nucleotide sequence ID" value="NZ_SJOI01000001.1"/>
</dbReference>
<gene>
    <name evidence="3" type="ORF">EZJ58_2335</name>
</gene>
<comment type="caution">
    <text evidence="3">The sequence shown here is derived from an EMBL/GenBank/DDBJ whole genome shotgun (WGS) entry which is preliminary data.</text>
</comment>
<keyword evidence="2" id="KW-1133">Transmembrane helix</keyword>
<sequence length="139" mass="14346">MGNKIAVILAAVVVLLLGATMYLSLHYYGKYQAQVTANSALAQENKAADAAMQSQSHLITIFNTLAGTTLNAQANNTAAGQDREVVIQTVIKTEPCAGTVVPAAAGNVLLDHYHQLRESTDGAPAGQPDGPMSAVAAAK</sequence>
<accession>A0A4R1NA95</accession>